<organism evidence="1 2">
    <name type="scientific">Platanthera guangdongensis</name>
    <dbReference type="NCBI Taxonomy" id="2320717"/>
    <lineage>
        <taxon>Eukaryota</taxon>
        <taxon>Viridiplantae</taxon>
        <taxon>Streptophyta</taxon>
        <taxon>Embryophyta</taxon>
        <taxon>Tracheophyta</taxon>
        <taxon>Spermatophyta</taxon>
        <taxon>Magnoliopsida</taxon>
        <taxon>Liliopsida</taxon>
        <taxon>Asparagales</taxon>
        <taxon>Orchidaceae</taxon>
        <taxon>Orchidoideae</taxon>
        <taxon>Orchideae</taxon>
        <taxon>Orchidinae</taxon>
        <taxon>Platanthera</taxon>
    </lineage>
</organism>
<comment type="caution">
    <text evidence="1">The sequence shown here is derived from an EMBL/GenBank/DDBJ whole genome shotgun (WGS) entry which is preliminary data.</text>
</comment>
<name>A0ABR2MS63_9ASPA</name>
<accession>A0ABR2MS63</accession>
<dbReference type="EMBL" id="JBBWWR010000005">
    <property type="protein sequence ID" value="KAK8967000.1"/>
    <property type="molecule type" value="Genomic_DNA"/>
</dbReference>
<dbReference type="SUPFAM" id="SSF56317">
    <property type="entry name" value="Carbon-nitrogen hydrolase"/>
    <property type="match status" value="1"/>
</dbReference>
<dbReference type="PANTHER" id="PTHR46044">
    <property type="entry name" value="NITRILASE"/>
    <property type="match status" value="1"/>
</dbReference>
<gene>
    <name evidence="1" type="primary">NIT4</name>
    <name evidence="1" type="ORF">KSP40_PGU022185</name>
</gene>
<dbReference type="InterPro" id="IPR036526">
    <property type="entry name" value="C-N_Hydrolase_sf"/>
</dbReference>
<evidence type="ECO:0000313" key="1">
    <source>
        <dbReference type="EMBL" id="KAK8967000.1"/>
    </source>
</evidence>
<sequence>MSLGPEVNRLAAIAGKYKVFLVMGVIERAGYTLYCHSSLFDPLGRYLVSTVNSCHRYGARHMGLRRWFHHSRLRNSDWKNRCPHLRGEQDAPLRTALYGKGENFSWCLKHHYQYYNIMTFEILAVFDFPIDAGVEIYCAPTAEAREVWQSS</sequence>
<keyword evidence="2" id="KW-1185">Reference proteome</keyword>
<proteinExistence type="predicted"/>
<dbReference type="InterPro" id="IPR044149">
    <property type="entry name" value="Nitrilases_CHs"/>
</dbReference>
<dbReference type="Proteomes" id="UP001412067">
    <property type="component" value="Unassembled WGS sequence"/>
</dbReference>
<dbReference type="Gene3D" id="3.60.110.10">
    <property type="entry name" value="Carbon-nitrogen hydrolase"/>
    <property type="match status" value="1"/>
</dbReference>
<reference evidence="1 2" key="1">
    <citation type="journal article" date="2022" name="Nat. Plants">
        <title>Genomes of leafy and leafless Platanthera orchids illuminate the evolution of mycoheterotrophy.</title>
        <authorList>
            <person name="Li M.H."/>
            <person name="Liu K.W."/>
            <person name="Li Z."/>
            <person name="Lu H.C."/>
            <person name="Ye Q.L."/>
            <person name="Zhang D."/>
            <person name="Wang J.Y."/>
            <person name="Li Y.F."/>
            <person name="Zhong Z.M."/>
            <person name="Liu X."/>
            <person name="Yu X."/>
            <person name="Liu D.K."/>
            <person name="Tu X.D."/>
            <person name="Liu B."/>
            <person name="Hao Y."/>
            <person name="Liao X.Y."/>
            <person name="Jiang Y.T."/>
            <person name="Sun W.H."/>
            <person name="Chen J."/>
            <person name="Chen Y.Q."/>
            <person name="Ai Y."/>
            <person name="Zhai J.W."/>
            <person name="Wu S.S."/>
            <person name="Zhou Z."/>
            <person name="Hsiao Y.Y."/>
            <person name="Wu W.L."/>
            <person name="Chen Y.Y."/>
            <person name="Lin Y.F."/>
            <person name="Hsu J.L."/>
            <person name="Li C.Y."/>
            <person name="Wang Z.W."/>
            <person name="Zhao X."/>
            <person name="Zhong W.Y."/>
            <person name="Ma X.K."/>
            <person name="Ma L."/>
            <person name="Huang J."/>
            <person name="Chen G.Z."/>
            <person name="Huang M.Z."/>
            <person name="Huang L."/>
            <person name="Peng D.H."/>
            <person name="Luo Y.B."/>
            <person name="Zou S.Q."/>
            <person name="Chen S.P."/>
            <person name="Lan S."/>
            <person name="Tsai W.C."/>
            <person name="Van de Peer Y."/>
            <person name="Liu Z.J."/>
        </authorList>
    </citation>
    <scope>NUCLEOTIDE SEQUENCE [LARGE SCALE GENOMIC DNA]</scope>
    <source>
        <strain evidence="1">Lor288</strain>
    </source>
</reference>
<protein>
    <submittedName>
        <fullName evidence="1">Bifunctional nitrilase/nitrile hydratase NIT4</fullName>
    </submittedName>
</protein>
<evidence type="ECO:0000313" key="2">
    <source>
        <dbReference type="Proteomes" id="UP001412067"/>
    </source>
</evidence>
<dbReference type="PANTHER" id="PTHR46044:SF1">
    <property type="entry name" value="CN HYDROLASE DOMAIN-CONTAINING PROTEIN"/>
    <property type="match status" value="1"/>
</dbReference>